<dbReference type="RefSeq" id="WP_009680943.1">
    <property type="nucleotide sequence ID" value="NZ_AEUD01000022.1"/>
</dbReference>
<protein>
    <submittedName>
        <fullName evidence="1">PHB de-polymerase domain protein</fullName>
    </submittedName>
</protein>
<proteinExistence type="predicted"/>
<gene>
    <name evidence="1" type="ORF">SCNU_18752</name>
</gene>
<dbReference type="InterPro" id="IPR051321">
    <property type="entry name" value="PHA/PHB_synthase"/>
</dbReference>
<keyword evidence="2" id="KW-1185">Reference proteome</keyword>
<comment type="caution">
    <text evidence="1">The sequence shown here is derived from an EMBL/GenBank/DDBJ whole genome shotgun (WGS) entry which is preliminary data.</text>
</comment>
<evidence type="ECO:0000313" key="2">
    <source>
        <dbReference type="Proteomes" id="UP000035065"/>
    </source>
</evidence>
<name>F1YPA1_9ACTN</name>
<sequence length="386" mass="42579">MQDLKMPVKIWSSIATAPMQVATATALAGIRYWSGAFERRATPLDVMGDWARWVQAATVREVPPWAHDHTVVREWPVARLLDYSAPEPGVEIATLVLPPQAGHSSSIVDFNEGQSQMITIRDAGLDRLYTLDWLGATQATKDYSIEDYISIVDEAVDDIGGIVNLIGDCQGGWLATIYAALRPDKVNSLTIGGAPIDFHIGDGVINEWVRVMRAEQDTAVYRGVVAAGNGVYRGQNQVLGFKMLEPAAEYERLVGLLPDINDERAVKRYTDFTNWFEWTQDIPGAFYLWIVEHLFGKNELVNGQLAVGGETVDLARISCPVNLLAGSADHITPPVQVWALEDYVSTPKDQIKRELAQSGHLGLFMGRESLASHWAPMVEALVPISR</sequence>
<organism evidence="1 2">
    <name type="scientific">Gordonia neofelifaecis NRRL B-59395</name>
    <dbReference type="NCBI Taxonomy" id="644548"/>
    <lineage>
        <taxon>Bacteria</taxon>
        <taxon>Bacillati</taxon>
        <taxon>Actinomycetota</taxon>
        <taxon>Actinomycetes</taxon>
        <taxon>Mycobacteriales</taxon>
        <taxon>Gordoniaceae</taxon>
        <taxon>Gordonia</taxon>
    </lineage>
</organism>
<dbReference type="AlphaFoldDB" id="F1YPA1"/>
<dbReference type="PANTHER" id="PTHR36837">
    <property type="entry name" value="POLY(3-HYDROXYALKANOATE) POLYMERASE SUBUNIT PHAC"/>
    <property type="match status" value="1"/>
</dbReference>
<dbReference type="Pfam" id="PF11339">
    <property type="entry name" value="DUF3141"/>
    <property type="match status" value="1"/>
</dbReference>
<evidence type="ECO:0000313" key="1">
    <source>
        <dbReference type="EMBL" id="EGD53496.1"/>
    </source>
</evidence>
<dbReference type="eggNOG" id="COG4553">
    <property type="taxonomic scope" value="Bacteria"/>
</dbReference>
<dbReference type="PANTHER" id="PTHR36837:SF2">
    <property type="entry name" value="POLY(3-HYDROXYALKANOATE) POLYMERASE SUBUNIT PHAC"/>
    <property type="match status" value="1"/>
</dbReference>
<dbReference type="OrthoDB" id="345573at2"/>
<dbReference type="SUPFAM" id="SSF53474">
    <property type="entry name" value="alpha/beta-Hydrolases"/>
    <property type="match status" value="1"/>
</dbReference>
<dbReference type="InterPro" id="IPR029058">
    <property type="entry name" value="AB_hydrolase_fold"/>
</dbReference>
<dbReference type="STRING" id="644548.SCNU_18752"/>
<accession>F1YPA1</accession>
<dbReference type="InterPro" id="IPR024501">
    <property type="entry name" value="DUF3141"/>
</dbReference>
<dbReference type="EMBL" id="AEUD01000022">
    <property type="protein sequence ID" value="EGD53496.1"/>
    <property type="molecule type" value="Genomic_DNA"/>
</dbReference>
<dbReference type="Proteomes" id="UP000035065">
    <property type="component" value="Unassembled WGS sequence"/>
</dbReference>
<dbReference type="Gene3D" id="3.40.50.1820">
    <property type="entry name" value="alpha/beta hydrolase"/>
    <property type="match status" value="1"/>
</dbReference>
<reference evidence="1 2" key="1">
    <citation type="journal article" date="2011" name="J. Bacteriol.">
        <title>Draft Genome Sequence of Gordonia neofelifaecis NRRL B-59395, a Cholesterol-Degrading Actinomycete.</title>
        <authorList>
            <person name="Ge F."/>
            <person name="Li W."/>
            <person name="Chen G."/>
            <person name="Liu Y."/>
            <person name="Zhang G."/>
            <person name="Yong B."/>
            <person name="Wang Q."/>
            <person name="Wang N."/>
            <person name="Huang Z."/>
            <person name="Li W."/>
            <person name="Wang J."/>
            <person name="Wu C."/>
            <person name="Xie Q."/>
            <person name="Liu G."/>
        </authorList>
    </citation>
    <scope>NUCLEOTIDE SEQUENCE [LARGE SCALE GENOMIC DNA]</scope>
    <source>
        <strain evidence="1 2">NRRL B-59395</strain>
    </source>
</reference>